<feature type="transmembrane region" description="Helical" evidence="1">
    <location>
        <begin position="164"/>
        <end position="182"/>
    </location>
</feature>
<evidence type="ECO:0000313" key="2">
    <source>
        <dbReference type="EMBL" id="EEN82671.1"/>
    </source>
</evidence>
<feature type="transmembrane region" description="Helical" evidence="1">
    <location>
        <begin position="92"/>
        <end position="115"/>
    </location>
</feature>
<dbReference type="Proteomes" id="UP000004295">
    <property type="component" value="Unassembled WGS sequence"/>
</dbReference>
<organism evidence="2 3">
    <name type="scientific">Porphyromonas endodontalis (strain ATCC 35406 / DSM 24491 / JCM 8526 / CCUG 16442 / BCRC 14492 / NCTC 13058 / HG 370)</name>
    <name type="common">Bacteroides endodontalis</name>
    <dbReference type="NCBI Taxonomy" id="553175"/>
    <lineage>
        <taxon>Bacteria</taxon>
        <taxon>Pseudomonadati</taxon>
        <taxon>Bacteroidota</taxon>
        <taxon>Bacteroidia</taxon>
        <taxon>Bacteroidales</taxon>
        <taxon>Porphyromonadaceae</taxon>
        <taxon>Porphyromonas</taxon>
    </lineage>
</organism>
<dbReference type="AlphaFoldDB" id="C3JAS9"/>
<feature type="transmembrane region" description="Helical" evidence="1">
    <location>
        <begin position="12"/>
        <end position="33"/>
    </location>
</feature>
<keyword evidence="1" id="KW-1133">Transmembrane helix</keyword>
<feature type="transmembrane region" description="Helical" evidence="1">
    <location>
        <begin position="135"/>
        <end position="155"/>
    </location>
</feature>
<accession>C3JAS9</accession>
<dbReference type="eggNOG" id="COG1835">
    <property type="taxonomic scope" value="Bacteria"/>
</dbReference>
<dbReference type="EMBL" id="ACNN01000020">
    <property type="protein sequence ID" value="EEN82671.1"/>
    <property type="molecule type" value="Genomic_DNA"/>
</dbReference>
<reference evidence="2 3" key="1">
    <citation type="submission" date="2009-04" db="EMBL/GenBank/DDBJ databases">
        <authorList>
            <person name="Sebastian Y."/>
            <person name="Madupu R."/>
            <person name="Durkin A.S."/>
            <person name="Torralba M."/>
            <person name="Methe B."/>
            <person name="Sutton G.G."/>
            <person name="Strausberg R.L."/>
            <person name="Nelson K.E."/>
        </authorList>
    </citation>
    <scope>NUCLEOTIDE SEQUENCE [LARGE SCALE GENOMIC DNA]</scope>
    <source>
        <strain evidence="3">ATCC 35406 / DSM 24491 / JCM 8526 / CCUG 16442 / BCRC 14492 / NCTC 13058 / HG 370</strain>
    </source>
</reference>
<feature type="transmembrane region" description="Helical" evidence="1">
    <location>
        <begin position="243"/>
        <end position="261"/>
    </location>
</feature>
<feature type="transmembrane region" description="Helical" evidence="1">
    <location>
        <begin position="188"/>
        <end position="207"/>
    </location>
</feature>
<dbReference type="RefSeq" id="WP_004333563.1">
    <property type="nucleotide sequence ID" value="NZ_ACNN01000020.1"/>
</dbReference>
<protein>
    <recommendedName>
        <fullName evidence="4">Acyltransferase 3 domain-containing protein</fullName>
    </recommendedName>
</protein>
<keyword evidence="3" id="KW-1185">Reference proteome</keyword>
<comment type="caution">
    <text evidence="2">The sequence shown here is derived from an EMBL/GenBank/DDBJ whole genome shotgun (WGS) entry which is preliminary data.</text>
</comment>
<sequence length="353" mass="40061">MGNTEHLQRRDFSFVSFIAILEFALALAAPSGGDALFGGVSVPAWYTFYVNKLFAGLPLLLSLSGYLWSVRGESPSPNRKQSSLLLGKADRLLFPYWLFTTLLYFVAVGLPNYLAGSCPFTSYMQWLLFPRTQSIGYLWILPALFWLHCITLVIPKQLSLKQTIVAYGVALGLYALGTLFEVEAHQDPLALVWTIRNAHFFILGALVQKIYRRGVPGRVTIMALLLFHVVLVARILTPYKQPWILLFTLPYFTFLLVIIYGASSKVGKWIERPLWRDLAHFCYPIALLMLPNVLVFRLWIFPLVSGSAWAINLAMIASFVSNLLLPLLLARLLNRYLPRSWRTTFGFPVQRLP</sequence>
<gene>
    <name evidence="2" type="ORF">POREN0001_0317</name>
</gene>
<feature type="transmembrane region" description="Helical" evidence="1">
    <location>
        <begin position="219"/>
        <end position="237"/>
    </location>
</feature>
<dbReference type="STRING" id="553175.POREN0001_0317"/>
<keyword evidence="1" id="KW-0472">Membrane</keyword>
<name>C3JAS9_POREA</name>
<evidence type="ECO:0000313" key="3">
    <source>
        <dbReference type="Proteomes" id="UP000004295"/>
    </source>
</evidence>
<feature type="transmembrane region" description="Helical" evidence="1">
    <location>
        <begin position="307"/>
        <end position="333"/>
    </location>
</feature>
<feature type="transmembrane region" description="Helical" evidence="1">
    <location>
        <begin position="281"/>
        <end position="301"/>
    </location>
</feature>
<evidence type="ECO:0008006" key="4">
    <source>
        <dbReference type="Google" id="ProtNLM"/>
    </source>
</evidence>
<evidence type="ECO:0000256" key="1">
    <source>
        <dbReference type="SAM" id="Phobius"/>
    </source>
</evidence>
<dbReference type="GeneID" id="93365308"/>
<proteinExistence type="predicted"/>
<keyword evidence="1" id="KW-0812">Transmembrane</keyword>
<feature type="transmembrane region" description="Helical" evidence="1">
    <location>
        <begin position="53"/>
        <end position="71"/>
    </location>
</feature>